<dbReference type="InterPro" id="IPR058980">
    <property type="entry name" value="Glyco_transf_N"/>
</dbReference>
<gene>
    <name evidence="5" type="ORF">Sango_2258900</name>
</gene>
<evidence type="ECO:0000256" key="2">
    <source>
        <dbReference type="ARBA" id="ARBA00022679"/>
    </source>
</evidence>
<dbReference type="AlphaFoldDB" id="A0AAE1W9M3"/>
<dbReference type="PANTHER" id="PTHR11926">
    <property type="entry name" value="GLUCOSYL/GLUCURONOSYL TRANSFERASES"/>
    <property type="match status" value="1"/>
</dbReference>
<evidence type="ECO:0000313" key="5">
    <source>
        <dbReference type="EMBL" id="KAK4389219.1"/>
    </source>
</evidence>
<organism evidence="5 6">
    <name type="scientific">Sesamum angolense</name>
    <dbReference type="NCBI Taxonomy" id="2727404"/>
    <lineage>
        <taxon>Eukaryota</taxon>
        <taxon>Viridiplantae</taxon>
        <taxon>Streptophyta</taxon>
        <taxon>Embryophyta</taxon>
        <taxon>Tracheophyta</taxon>
        <taxon>Spermatophyta</taxon>
        <taxon>Magnoliopsida</taxon>
        <taxon>eudicotyledons</taxon>
        <taxon>Gunneridae</taxon>
        <taxon>Pentapetalae</taxon>
        <taxon>asterids</taxon>
        <taxon>lamiids</taxon>
        <taxon>Lamiales</taxon>
        <taxon>Pedaliaceae</taxon>
        <taxon>Sesamum</taxon>
    </lineage>
</organism>
<dbReference type="FunFam" id="3.40.50.2000:FF:000061">
    <property type="entry name" value="UDP-glycosyltransferase 83A1"/>
    <property type="match status" value="1"/>
</dbReference>
<comment type="similarity">
    <text evidence="1">Belongs to the UDP-glycosyltransferase family.</text>
</comment>
<dbReference type="FunFam" id="3.40.50.2000:FF:000108">
    <property type="entry name" value="UDP-glycosyltransferase 83A1"/>
    <property type="match status" value="1"/>
</dbReference>
<feature type="region of interest" description="Disordered" evidence="3">
    <location>
        <begin position="57"/>
        <end position="86"/>
    </location>
</feature>
<comment type="caution">
    <text evidence="5">The sequence shown here is derived from an EMBL/GenBank/DDBJ whole genome shotgun (WGS) entry which is preliminary data.</text>
</comment>
<dbReference type="GO" id="GO:0080044">
    <property type="term" value="F:quercetin 7-O-glucosyltransferase activity"/>
    <property type="evidence" value="ECO:0007669"/>
    <property type="project" value="TreeGrafter"/>
</dbReference>
<feature type="domain" description="Glycosyltransferase N-terminal" evidence="4">
    <location>
        <begin position="11"/>
        <end position="44"/>
    </location>
</feature>
<name>A0AAE1W9M3_9LAMI</name>
<dbReference type="InterPro" id="IPR002213">
    <property type="entry name" value="UDP_glucos_trans"/>
</dbReference>
<accession>A0AAE1W9M3</accession>
<dbReference type="Gene3D" id="3.40.50.2000">
    <property type="entry name" value="Glycogen Phosphorylase B"/>
    <property type="match status" value="2"/>
</dbReference>
<dbReference type="Pfam" id="PF26168">
    <property type="entry name" value="Glyco_transf_N"/>
    <property type="match status" value="1"/>
</dbReference>
<dbReference type="EMBL" id="JACGWL010000013">
    <property type="protein sequence ID" value="KAK4389219.1"/>
    <property type="molecule type" value="Genomic_DNA"/>
</dbReference>
<dbReference type="GO" id="GO:0080043">
    <property type="term" value="F:quercetin 3-O-glucosyltransferase activity"/>
    <property type="evidence" value="ECO:0007669"/>
    <property type="project" value="TreeGrafter"/>
</dbReference>
<protein>
    <submittedName>
        <fullName evidence="5">UDP-glycosyltransferase 83A1</fullName>
    </submittedName>
</protein>
<dbReference type="PANTHER" id="PTHR11926:SF1412">
    <property type="entry name" value="UDP-GLYCOSYLTRANSFERASE 83A1-LIKE"/>
    <property type="match status" value="1"/>
</dbReference>
<evidence type="ECO:0000259" key="4">
    <source>
        <dbReference type="Pfam" id="PF26168"/>
    </source>
</evidence>
<evidence type="ECO:0000313" key="6">
    <source>
        <dbReference type="Proteomes" id="UP001289374"/>
    </source>
</evidence>
<keyword evidence="2" id="KW-0808">Transferase</keyword>
<reference evidence="5" key="1">
    <citation type="submission" date="2020-06" db="EMBL/GenBank/DDBJ databases">
        <authorList>
            <person name="Li T."/>
            <person name="Hu X."/>
            <person name="Zhang T."/>
            <person name="Song X."/>
            <person name="Zhang H."/>
            <person name="Dai N."/>
            <person name="Sheng W."/>
            <person name="Hou X."/>
            <person name="Wei L."/>
        </authorList>
    </citation>
    <scope>NUCLEOTIDE SEQUENCE</scope>
    <source>
        <strain evidence="5">K16</strain>
        <tissue evidence="5">Leaf</tissue>
    </source>
</reference>
<keyword evidence="6" id="KW-1185">Reference proteome</keyword>
<sequence length="475" mass="52997">MAVIKGKRPHVLVVPYPAQGHVKPLMKLSRQIARHGIKVTFVNIECIHEKIVAAAKMSGSEEEDDQEDGNIVLTSVPDGRGPDDDQNDTFKLLESLRNTMPGFLTSLIENINSSNSDERVSCVIADVTIGWLLETAQQMRAEPVLFSPPSASALAIIPHIPRLLEEGNLDSIGTIKKDDIIRLSENIPPWRKNELTWSFPADLETQKIFFECSLRIEKALPQAKWLLSNTCYDLEPSACDLIPGLLPVGPLLETNNLKSLSNSCNFHPEDASCLSWLHDKPPGSVVYVSFGSLAVLSQQQLDELALGLELSGRAFLWVVRSDLANGSRAVYPDGFLRVGKLGKIVEWAPQEMVLSHRSIACFLSHCGWNSTLEGLSNGVPFLSWPYFADQHHNQNYICDKWEIGVRIDPEENGIRTRHEIKTKIEMVFSDARFKENAMKMKEICWKSVGEGALLTRILRHLLIISANEHDCGCCL</sequence>
<dbReference type="Proteomes" id="UP001289374">
    <property type="component" value="Unassembled WGS sequence"/>
</dbReference>
<dbReference type="Pfam" id="PF00201">
    <property type="entry name" value="UDPGT"/>
    <property type="match status" value="1"/>
</dbReference>
<dbReference type="SUPFAM" id="SSF53756">
    <property type="entry name" value="UDP-Glycosyltransferase/glycogen phosphorylase"/>
    <property type="match status" value="1"/>
</dbReference>
<evidence type="ECO:0000256" key="1">
    <source>
        <dbReference type="ARBA" id="ARBA00009995"/>
    </source>
</evidence>
<evidence type="ECO:0000256" key="3">
    <source>
        <dbReference type="SAM" id="MobiDB-lite"/>
    </source>
</evidence>
<dbReference type="CDD" id="cd03784">
    <property type="entry name" value="GT1_Gtf-like"/>
    <property type="match status" value="1"/>
</dbReference>
<reference evidence="5" key="2">
    <citation type="journal article" date="2024" name="Plant">
        <title>Genomic evolution and insights into agronomic trait innovations of Sesamum species.</title>
        <authorList>
            <person name="Miao H."/>
            <person name="Wang L."/>
            <person name="Qu L."/>
            <person name="Liu H."/>
            <person name="Sun Y."/>
            <person name="Le M."/>
            <person name="Wang Q."/>
            <person name="Wei S."/>
            <person name="Zheng Y."/>
            <person name="Lin W."/>
            <person name="Duan Y."/>
            <person name="Cao H."/>
            <person name="Xiong S."/>
            <person name="Wang X."/>
            <person name="Wei L."/>
            <person name="Li C."/>
            <person name="Ma Q."/>
            <person name="Ju M."/>
            <person name="Zhao R."/>
            <person name="Li G."/>
            <person name="Mu C."/>
            <person name="Tian Q."/>
            <person name="Mei H."/>
            <person name="Zhang T."/>
            <person name="Gao T."/>
            <person name="Zhang H."/>
        </authorList>
    </citation>
    <scope>NUCLEOTIDE SEQUENCE</scope>
    <source>
        <strain evidence="5">K16</strain>
    </source>
</reference>
<proteinExistence type="inferred from homology"/>